<evidence type="ECO:0000313" key="1">
    <source>
        <dbReference type="EMBL" id="SDY30452.1"/>
    </source>
</evidence>
<proteinExistence type="predicted"/>
<gene>
    <name evidence="1" type="ORF">SAMN05421736_101911</name>
</gene>
<dbReference type="AlphaFoldDB" id="A0A1H3IRW3"/>
<dbReference type="Proteomes" id="UP000198935">
    <property type="component" value="Unassembled WGS sequence"/>
</dbReference>
<organism evidence="1 2">
    <name type="scientific">Evansella caseinilytica</name>
    <dbReference type="NCBI Taxonomy" id="1503961"/>
    <lineage>
        <taxon>Bacteria</taxon>
        <taxon>Bacillati</taxon>
        <taxon>Bacillota</taxon>
        <taxon>Bacilli</taxon>
        <taxon>Bacillales</taxon>
        <taxon>Bacillaceae</taxon>
        <taxon>Evansella</taxon>
    </lineage>
</organism>
<evidence type="ECO:0000313" key="2">
    <source>
        <dbReference type="Proteomes" id="UP000198935"/>
    </source>
</evidence>
<dbReference type="Gene3D" id="4.10.280.10">
    <property type="entry name" value="Helix-loop-helix DNA-binding domain"/>
    <property type="match status" value="1"/>
</dbReference>
<dbReference type="GO" id="GO:0046983">
    <property type="term" value="F:protein dimerization activity"/>
    <property type="evidence" value="ECO:0007669"/>
    <property type="project" value="InterPro"/>
</dbReference>
<dbReference type="OrthoDB" id="2973153at2"/>
<dbReference type="InterPro" id="IPR018540">
    <property type="entry name" value="Spo0E-like"/>
</dbReference>
<dbReference type="GO" id="GO:0043937">
    <property type="term" value="P:regulation of sporulation"/>
    <property type="evidence" value="ECO:0007669"/>
    <property type="project" value="InterPro"/>
</dbReference>
<dbReference type="EMBL" id="FNPI01000001">
    <property type="protein sequence ID" value="SDY30452.1"/>
    <property type="molecule type" value="Genomic_DNA"/>
</dbReference>
<sequence>MKTMNRNRLLGEIKLKQNEMYSKAKSYGYTDPRVVFCSQDLDTLLNKYQGINQKKGSGV</sequence>
<keyword evidence="2" id="KW-1185">Reference proteome</keyword>
<dbReference type="SUPFAM" id="SSF140500">
    <property type="entry name" value="BAS1536-like"/>
    <property type="match status" value="1"/>
</dbReference>
<accession>A0A1H3IRW3</accession>
<reference evidence="2" key="1">
    <citation type="submission" date="2016-10" db="EMBL/GenBank/DDBJ databases">
        <authorList>
            <person name="Varghese N."/>
            <person name="Submissions S."/>
        </authorList>
    </citation>
    <scope>NUCLEOTIDE SEQUENCE [LARGE SCALE GENOMIC DNA]</scope>
    <source>
        <strain evidence="2">SP</strain>
    </source>
</reference>
<name>A0A1H3IRW3_9BACI</name>
<dbReference type="InterPro" id="IPR037208">
    <property type="entry name" value="Spo0E-like_sf"/>
</dbReference>
<dbReference type="InterPro" id="IPR036638">
    <property type="entry name" value="HLH_DNA-bd_sf"/>
</dbReference>
<protein>
    <submittedName>
        <fullName evidence="1">Stage 0 sporulation regulatory protein</fullName>
    </submittedName>
</protein>
<dbReference type="Pfam" id="PF09388">
    <property type="entry name" value="SpoOE-like"/>
    <property type="match status" value="1"/>
</dbReference>